<proteinExistence type="predicted"/>
<evidence type="ECO:0008006" key="3">
    <source>
        <dbReference type="Google" id="ProtNLM"/>
    </source>
</evidence>
<evidence type="ECO:0000313" key="1">
    <source>
        <dbReference type="EMBL" id="QLG89958.1"/>
    </source>
</evidence>
<name>A0A7H9BNZ5_9NEIS</name>
<evidence type="ECO:0000313" key="2">
    <source>
        <dbReference type="Proteomes" id="UP000509597"/>
    </source>
</evidence>
<organism evidence="1 2">
    <name type="scientific">Chitinibacter bivalviorum</name>
    <dbReference type="NCBI Taxonomy" id="2739434"/>
    <lineage>
        <taxon>Bacteria</taxon>
        <taxon>Pseudomonadati</taxon>
        <taxon>Pseudomonadota</taxon>
        <taxon>Betaproteobacteria</taxon>
        <taxon>Neisseriales</taxon>
        <taxon>Chitinibacteraceae</taxon>
        <taxon>Chitinibacter</taxon>
    </lineage>
</organism>
<protein>
    <recommendedName>
        <fullName evidence="3">VWFA domain-containing protein</fullName>
    </recommendedName>
</protein>
<accession>A0A7H9BNZ5</accession>
<dbReference type="EMBL" id="CP058627">
    <property type="protein sequence ID" value="QLG89958.1"/>
    <property type="molecule type" value="Genomic_DNA"/>
</dbReference>
<keyword evidence="2" id="KW-1185">Reference proteome</keyword>
<sequence length="268" mass="28839">MLAVSATTALAQSALPSCYEYAKLPAANLASNTELFVVIDQTTPLDASLQQSVANNMKPFLEAGNTFSVMQFSAFTQGHYTDVLTNATLDHALEADARKDIGKNQLAKFDQCMAIQSPNAAKLAGAALRKAFSGTSSDVAKSDVLGSLKDISNKIKQSSAKQKVVLLASDMLENSSISSFYAKQAVRQIDPQKELKLVADNQLFADFGGAKVYVIGAGLLTADASKPKGVYRDPKTMAALQQFWRTYFEKSNAKLVEFGQPALLNPLR</sequence>
<dbReference type="Proteomes" id="UP000509597">
    <property type="component" value="Chromosome"/>
</dbReference>
<dbReference type="AlphaFoldDB" id="A0A7H9BNZ5"/>
<gene>
    <name evidence="1" type="ORF">HQ393_14580</name>
</gene>
<reference evidence="1 2" key="1">
    <citation type="submission" date="2020-07" db="EMBL/GenBank/DDBJ databases">
        <title>Complete genome sequence of Chitinibacter sp. 2T18.</title>
        <authorList>
            <person name="Bae J.-W."/>
            <person name="Choi J.-W."/>
        </authorList>
    </citation>
    <scope>NUCLEOTIDE SEQUENCE [LARGE SCALE GENOMIC DNA]</scope>
    <source>
        <strain evidence="1 2">2T18</strain>
    </source>
</reference>
<dbReference type="KEGG" id="chiz:HQ393_14580"/>